<proteinExistence type="predicted"/>
<protein>
    <recommendedName>
        <fullName evidence="4">Ecp2 effector protein domain-containing protein</fullName>
    </recommendedName>
</protein>
<comment type="caution">
    <text evidence="2">The sequence shown here is derived from an EMBL/GenBank/DDBJ whole genome shotgun (WGS) entry which is preliminary data.</text>
</comment>
<gene>
    <name evidence="2" type="ORF">BOTCAL_0108g00110</name>
</gene>
<evidence type="ECO:0008006" key="4">
    <source>
        <dbReference type="Google" id="ProtNLM"/>
    </source>
</evidence>
<feature type="signal peptide" evidence="1">
    <location>
        <begin position="1"/>
        <end position="22"/>
    </location>
</feature>
<keyword evidence="1" id="KW-0732">Signal</keyword>
<accession>A0A4Y8D5G5</accession>
<organism evidence="2 3">
    <name type="scientific">Botryotinia calthae</name>
    <dbReference type="NCBI Taxonomy" id="38488"/>
    <lineage>
        <taxon>Eukaryota</taxon>
        <taxon>Fungi</taxon>
        <taxon>Dikarya</taxon>
        <taxon>Ascomycota</taxon>
        <taxon>Pezizomycotina</taxon>
        <taxon>Leotiomycetes</taxon>
        <taxon>Helotiales</taxon>
        <taxon>Sclerotiniaceae</taxon>
        <taxon>Botryotinia</taxon>
    </lineage>
</organism>
<keyword evidence="3" id="KW-1185">Reference proteome</keyword>
<evidence type="ECO:0000313" key="3">
    <source>
        <dbReference type="Proteomes" id="UP000297299"/>
    </source>
</evidence>
<name>A0A4Y8D5G5_9HELO</name>
<evidence type="ECO:0000256" key="1">
    <source>
        <dbReference type="SAM" id="SignalP"/>
    </source>
</evidence>
<feature type="chain" id="PRO_5021246573" description="Ecp2 effector protein domain-containing protein" evidence="1">
    <location>
        <begin position="23"/>
        <end position="189"/>
    </location>
</feature>
<dbReference type="Proteomes" id="UP000297299">
    <property type="component" value="Unassembled WGS sequence"/>
</dbReference>
<dbReference type="OrthoDB" id="3462163at2759"/>
<sequence>MGTNSLKLLVALLLTTAFMASAHTIPAIYPNVDMPTKTHDLVARSAAPTGKYLTNTDVATTGVAYTNCCQFKPLGDDYLFYTLNFAGWGNTNQKKNHTIFDDRYCAIDLWNVLFDGGPNGKPMDYLCVPSYGALRDTFALLNFPGTDTQRVISALNSVDPGTKEWECTNSTLITDESLLCKPQQLNTSS</sequence>
<dbReference type="AlphaFoldDB" id="A0A4Y8D5G5"/>
<dbReference type="EMBL" id="PHWZ01000108">
    <property type="protein sequence ID" value="TEY70256.1"/>
    <property type="molecule type" value="Genomic_DNA"/>
</dbReference>
<reference evidence="2 3" key="1">
    <citation type="submission" date="2017-11" db="EMBL/GenBank/DDBJ databases">
        <title>Comparative genomics of Botrytis spp.</title>
        <authorList>
            <person name="Valero-Jimenez C.A."/>
            <person name="Tapia P."/>
            <person name="Veloso J."/>
            <person name="Silva-Moreno E."/>
            <person name="Staats M."/>
            <person name="Valdes J.H."/>
            <person name="Van Kan J.A.L."/>
        </authorList>
    </citation>
    <scope>NUCLEOTIDE SEQUENCE [LARGE SCALE GENOMIC DNA]</scope>
    <source>
        <strain evidence="2 3">MUCL2830</strain>
    </source>
</reference>
<evidence type="ECO:0000313" key="2">
    <source>
        <dbReference type="EMBL" id="TEY70256.1"/>
    </source>
</evidence>